<dbReference type="GO" id="GO:0016432">
    <property type="term" value="F:tRNA-uridine aminocarboxypropyltransferase activity"/>
    <property type="evidence" value="ECO:0007669"/>
    <property type="project" value="UniProtKB-EC"/>
</dbReference>
<feature type="domain" description="DTW" evidence="6">
    <location>
        <begin position="35"/>
        <end position="228"/>
    </location>
</feature>
<dbReference type="Pfam" id="PF03942">
    <property type="entry name" value="DTW"/>
    <property type="match status" value="1"/>
</dbReference>
<dbReference type="Proteomes" id="UP001320119">
    <property type="component" value="Chromosome"/>
</dbReference>
<evidence type="ECO:0000256" key="3">
    <source>
        <dbReference type="ARBA" id="ARBA00022691"/>
    </source>
</evidence>
<evidence type="ECO:0000256" key="5">
    <source>
        <dbReference type="ARBA" id="ARBA00034489"/>
    </source>
</evidence>
<evidence type="ECO:0000256" key="4">
    <source>
        <dbReference type="ARBA" id="ARBA00022694"/>
    </source>
</evidence>
<dbReference type="RefSeq" id="WP_338040751.1">
    <property type="nucleotide sequence ID" value="NZ_AP023086.1"/>
</dbReference>
<keyword evidence="8" id="KW-1185">Reference proteome</keyword>
<name>A0AAN1WGV8_9GAMM</name>
<reference evidence="7 8" key="1">
    <citation type="journal article" date="2022" name="IScience">
        <title>An ultrasensitive nanofiber-based assay for enzymatic hydrolysis and deep-sea microbial degradation of cellulose.</title>
        <authorList>
            <person name="Tsudome M."/>
            <person name="Tachioka M."/>
            <person name="Miyazaki M."/>
            <person name="Uchimura K."/>
            <person name="Tsuda M."/>
            <person name="Takaki Y."/>
            <person name="Deguchi S."/>
        </authorList>
    </citation>
    <scope>NUCLEOTIDE SEQUENCE [LARGE SCALE GENOMIC DNA]</scope>
    <source>
        <strain evidence="7 8">GE09</strain>
    </source>
</reference>
<sequence>MTLLWFFCDRGTDSVPFALFIHLLLDSRRNRRMTQRPHCQICLYPLSTCICCAVAPVKSMANVDILQHPSEQKAAKNTARLVTLCMPKARVWMGEQADDFTELQSQLATEARPIVVVYPAAGSLPLEAFIKQQEKTQQPALALRLLFLDGTWKKAYKLWQLNPWLQQYPQISIETTTSQYHIRKAPKAHYLSTLEAVAICLQKAEHCNVQPLYDCLHQMQLSFSQHMR</sequence>
<protein>
    <recommendedName>
        <fullName evidence="1">tRNA-uridine aminocarboxypropyltransferase</fullName>
        <ecNumber evidence="1">2.5.1.25</ecNumber>
    </recommendedName>
</protein>
<dbReference type="SMART" id="SM01144">
    <property type="entry name" value="DTW"/>
    <property type="match status" value="1"/>
</dbReference>
<gene>
    <name evidence="7" type="ORF">MARGE09_P1564</name>
</gene>
<dbReference type="EMBL" id="AP023086">
    <property type="protein sequence ID" value="BCD97363.1"/>
    <property type="molecule type" value="Genomic_DNA"/>
</dbReference>
<accession>A0AAN1WGV8</accession>
<dbReference type="PANTHER" id="PTHR21392">
    <property type="entry name" value="TRNA-URIDINE AMINOCARBOXYPROPYLTRANSFERASE 2"/>
    <property type="match status" value="1"/>
</dbReference>
<dbReference type="InterPro" id="IPR005636">
    <property type="entry name" value="DTW"/>
</dbReference>
<dbReference type="InterPro" id="IPR039262">
    <property type="entry name" value="DTWD2/TAPT"/>
</dbReference>
<keyword evidence="4" id="KW-0819">tRNA processing</keyword>
<dbReference type="GO" id="GO:0008033">
    <property type="term" value="P:tRNA processing"/>
    <property type="evidence" value="ECO:0007669"/>
    <property type="project" value="UniProtKB-KW"/>
</dbReference>
<organism evidence="7 8">
    <name type="scientific">Marinagarivorans cellulosilyticus</name>
    <dbReference type="NCBI Taxonomy" id="2721545"/>
    <lineage>
        <taxon>Bacteria</taxon>
        <taxon>Pseudomonadati</taxon>
        <taxon>Pseudomonadota</taxon>
        <taxon>Gammaproteobacteria</taxon>
        <taxon>Cellvibrionales</taxon>
        <taxon>Cellvibrionaceae</taxon>
        <taxon>Marinagarivorans</taxon>
    </lineage>
</organism>
<dbReference type="EC" id="2.5.1.25" evidence="1"/>
<proteinExistence type="inferred from homology"/>
<dbReference type="PANTHER" id="PTHR21392:SF0">
    <property type="entry name" value="TRNA-URIDINE AMINOCARBOXYPROPYLTRANSFERASE 2"/>
    <property type="match status" value="1"/>
</dbReference>
<evidence type="ECO:0000313" key="7">
    <source>
        <dbReference type="EMBL" id="BCD97363.1"/>
    </source>
</evidence>
<evidence type="ECO:0000259" key="6">
    <source>
        <dbReference type="SMART" id="SM01144"/>
    </source>
</evidence>
<evidence type="ECO:0000256" key="1">
    <source>
        <dbReference type="ARBA" id="ARBA00012386"/>
    </source>
</evidence>
<evidence type="ECO:0000256" key="2">
    <source>
        <dbReference type="ARBA" id="ARBA00022679"/>
    </source>
</evidence>
<dbReference type="KEGG" id="marq:MARGE09_P1564"/>
<comment type="similarity">
    <text evidence="5">Belongs to the TDD superfamily. DTWD2 family.</text>
</comment>
<evidence type="ECO:0000313" key="8">
    <source>
        <dbReference type="Proteomes" id="UP001320119"/>
    </source>
</evidence>
<dbReference type="AlphaFoldDB" id="A0AAN1WGV8"/>
<keyword evidence="2" id="KW-0808">Transferase</keyword>
<keyword evidence="3" id="KW-0949">S-adenosyl-L-methionine</keyword>